<dbReference type="PANTHER" id="PTHR35487:SF1">
    <property type="entry name" value="DUF3824 DOMAIN-CONTAINING PROTEIN"/>
    <property type="match status" value="1"/>
</dbReference>
<dbReference type="InterPro" id="IPR024436">
    <property type="entry name" value="DUF3824"/>
</dbReference>
<feature type="compositionally biased region" description="Basic and acidic residues" evidence="1">
    <location>
        <begin position="321"/>
        <end position="331"/>
    </location>
</feature>
<feature type="compositionally biased region" description="Basic and acidic residues" evidence="1">
    <location>
        <begin position="278"/>
        <end position="290"/>
    </location>
</feature>
<evidence type="ECO:0000313" key="3">
    <source>
        <dbReference type="Proteomes" id="UP000504637"/>
    </source>
</evidence>
<accession>A0A6J3LYF8</accession>
<organism evidence="4">
    <name type="scientific">Dissoconium aciculare CBS 342.82</name>
    <dbReference type="NCBI Taxonomy" id="1314786"/>
    <lineage>
        <taxon>Eukaryota</taxon>
        <taxon>Fungi</taxon>
        <taxon>Dikarya</taxon>
        <taxon>Ascomycota</taxon>
        <taxon>Pezizomycotina</taxon>
        <taxon>Dothideomycetes</taxon>
        <taxon>Dothideomycetidae</taxon>
        <taxon>Mycosphaerellales</taxon>
        <taxon>Dissoconiaceae</taxon>
        <taxon>Dissoconium</taxon>
    </lineage>
</organism>
<dbReference type="GeneID" id="54365672"/>
<proteinExistence type="predicted"/>
<feature type="compositionally biased region" description="Polar residues" evidence="1">
    <location>
        <begin position="661"/>
        <end position="670"/>
    </location>
</feature>
<keyword evidence="3" id="KW-1185">Reference proteome</keyword>
<feature type="compositionally biased region" description="Basic residues" evidence="1">
    <location>
        <begin position="595"/>
        <end position="604"/>
    </location>
</feature>
<feature type="compositionally biased region" description="Polar residues" evidence="1">
    <location>
        <begin position="26"/>
        <end position="42"/>
    </location>
</feature>
<feature type="compositionally biased region" description="Basic and acidic residues" evidence="1">
    <location>
        <begin position="926"/>
        <end position="938"/>
    </location>
</feature>
<evidence type="ECO:0000313" key="4">
    <source>
        <dbReference type="RefSeq" id="XP_033457832.1"/>
    </source>
</evidence>
<feature type="region of interest" description="Disordered" evidence="1">
    <location>
        <begin position="206"/>
        <end position="387"/>
    </location>
</feature>
<reference evidence="4" key="3">
    <citation type="submission" date="2025-08" db="UniProtKB">
        <authorList>
            <consortium name="RefSeq"/>
        </authorList>
    </citation>
    <scope>IDENTIFICATION</scope>
    <source>
        <strain evidence="4">CBS 342.82</strain>
    </source>
</reference>
<feature type="region of interest" description="Disordered" evidence="1">
    <location>
        <begin position="533"/>
        <end position="955"/>
    </location>
</feature>
<reference evidence="4" key="1">
    <citation type="submission" date="2020-01" db="EMBL/GenBank/DDBJ databases">
        <authorList>
            <consortium name="DOE Joint Genome Institute"/>
            <person name="Haridas S."/>
            <person name="Albert R."/>
            <person name="Binder M."/>
            <person name="Bloem J."/>
            <person name="Labutti K."/>
            <person name="Salamov A."/>
            <person name="Andreopoulos B."/>
            <person name="Baker S.E."/>
            <person name="Barry K."/>
            <person name="Bills G."/>
            <person name="Bluhm B.H."/>
            <person name="Cannon C."/>
            <person name="Castanera R."/>
            <person name="Culley D.E."/>
            <person name="Daum C."/>
            <person name="Ezra D."/>
            <person name="Gonzalez J.B."/>
            <person name="Henrissat B."/>
            <person name="Kuo A."/>
            <person name="Liang C."/>
            <person name="Lipzen A."/>
            <person name="Lutzoni F."/>
            <person name="Magnuson J."/>
            <person name="Mondo S."/>
            <person name="Nolan M."/>
            <person name="Ohm R."/>
            <person name="Pangilinan J."/>
            <person name="Park H.-J."/>
            <person name="Ramirez L."/>
            <person name="Alfaro M."/>
            <person name="Sun H."/>
            <person name="Tritt A."/>
            <person name="Yoshinaga Y."/>
            <person name="Zwiers L.-H."/>
            <person name="Turgeon B.G."/>
            <person name="Goodwin S.B."/>
            <person name="Spatafora J.W."/>
            <person name="Crous P.W."/>
            <person name="Grigoriev I.V."/>
        </authorList>
    </citation>
    <scope>NUCLEOTIDE SEQUENCE</scope>
    <source>
        <strain evidence="4">CBS 342.82</strain>
    </source>
</reference>
<feature type="compositionally biased region" description="Basic and acidic residues" evidence="1">
    <location>
        <begin position="1"/>
        <end position="23"/>
    </location>
</feature>
<feature type="compositionally biased region" description="Basic and acidic residues" evidence="1">
    <location>
        <begin position="44"/>
        <end position="80"/>
    </location>
</feature>
<name>A0A6J3LYF8_9PEZI</name>
<feature type="compositionally biased region" description="Basic and acidic residues" evidence="1">
    <location>
        <begin position="206"/>
        <end position="224"/>
    </location>
</feature>
<feature type="region of interest" description="Disordered" evidence="1">
    <location>
        <begin position="421"/>
        <end position="460"/>
    </location>
</feature>
<dbReference type="Proteomes" id="UP000504637">
    <property type="component" value="Unplaced"/>
</dbReference>
<feature type="compositionally biased region" description="Polar residues" evidence="1">
    <location>
        <begin position="734"/>
        <end position="757"/>
    </location>
</feature>
<feature type="region of interest" description="Disordered" evidence="1">
    <location>
        <begin position="1"/>
        <end position="80"/>
    </location>
</feature>
<evidence type="ECO:0000259" key="2">
    <source>
        <dbReference type="Pfam" id="PF12868"/>
    </source>
</evidence>
<feature type="compositionally biased region" description="Low complexity" evidence="1">
    <location>
        <begin position="301"/>
        <end position="311"/>
    </location>
</feature>
<feature type="compositionally biased region" description="Basic and acidic residues" evidence="1">
    <location>
        <begin position="364"/>
        <end position="375"/>
    </location>
</feature>
<feature type="compositionally biased region" description="Basic and acidic residues" evidence="1">
    <location>
        <begin position="862"/>
        <end position="871"/>
    </location>
</feature>
<dbReference type="PANTHER" id="PTHR35487">
    <property type="entry name" value="DUF3824 DOMAIN-CONTAINING PROTEIN"/>
    <property type="match status" value="1"/>
</dbReference>
<feature type="region of interest" description="Disordered" evidence="1">
    <location>
        <begin position="969"/>
        <end position="1005"/>
    </location>
</feature>
<feature type="compositionally biased region" description="Low complexity" evidence="1">
    <location>
        <begin position="605"/>
        <end position="620"/>
    </location>
</feature>
<dbReference type="AlphaFoldDB" id="A0A6J3LYF8"/>
<feature type="compositionally biased region" description="Low complexity" evidence="1">
    <location>
        <begin position="332"/>
        <end position="360"/>
    </location>
</feature>
<evidence type="ECO:0000256" key="1">
    <source>
        <dbReference type="SAM" id="MobiDB-lite"/>
    </source>
</evidence>
<gene>
    <name evidence="4" type="ORF">K489DRAFT_412006</name>
</gene>
<dbReference type="Pfam" id="PF12868">
    <property type="entry name" value="DUF3824"/>
    <property type="match status" value="1"/>
</dbReference>
<protein>
    <recommendedName>
        <fullName evidence="2">DUF3824 domain-containing protein</fullName>
    </recommendedName>
</protein>
<feature type="compositionally biased region" description="Basic and acidic residues" evidence="1">
    <location>
        <begin position="778"/>
        <end position="790"/>
    </location>
</feature>
<feature type="domain" description="DUF3824" evidence="2">
    <location>
        <begin position="597"/>
        <end position="743"/>
    </location>
</feature>
<sequence>MTSVRGDRSSYHERDDRDQDSHRRTYTTVRRYQIPDSNSSARSIVRDDVEESKKKIVIRRERKESSPDRDQENERTEVRVTERVLDRDPRRDISYRIVERDYDREQSRNEIRVIEREREPIYAPSPTDGGRGVREFRFERERDWNAPDERPYELERYSRSTEYFQQPQPIIIRERAAAPIIIREERREPQRIIIRREEPQYEFIERKEVEETKDESKSLVRAEEPQPTPTPVTEKPEEDYFYERKIIERRRRSESFDRRTEIRPRDSASQYSSDESYEYVRRERTYEESRSSSPHHKRNIAGGALAGAGVAEILRHHRKSKGEEPGSRGRDVLSGAAVGALGAGALSRVRSMRRSSPSSRSRSRSGEREWWERERHDRRRRRSQSRSWALTPAEKLGGLAAVAAVAGLAGYALNKNKKETVVIQENGPPPRRSRSRKRRGSLDSYLKEETKHADPEHRNRRIAQAGLVSAAVGAAFERYRSKSRGGHRSKSRVKQAIPIVASGLGGAALAGLYEKNQANKDAKKEAIIEDELDRGRRRRSRSRSVAASYDSRAPRGMINDRAHSDSEYGYYSDDEPGVYRRRPGSAGSSPDNRDRHRSRSRSRARLAQAAGAAGLAGIAAHEIGKRRERSRADKQRKHEDDDRYNDDRYSDRGPYSPQPAGHNQYSANRDQQQQQQQDYPGGHYFPPPPTDDYSNSREVPAGGSGNGFAPYNPADYANRSIDQPIYGSGAYGESTGNLNTPRQENNFGAGHSNNTQAPRDERRGVGREPPENVSSPDDFARSRQDYDDRDHHRHRRRRSDESPESDGMSPNRGGEARSPSRVRFDLDQNTAHFPEGGHRRRERRQHHDDEPAGKEAPPPAGGDDRDLDDGHRRRRHRHRPRDESVEDESSRDDQAERDRRQRHRHRQHDEGDEDDGREHRHRHRGHRDEGRDSPRTDGADESIIDNIKNGTGMTGGLLKTLASHLADGAEKIVEGGEEEGGEAKKESEGEHGNGGDGKDKQKKRK</sequence>
<feature type="compositionally biased region" description="Basic and acidic residues" evidence="1">
    <location>
        <begin position="981"/>
        <end position="999"/>
    </location>
</feature>
<feature type="compositionally biased region" description="Basic and acidic residues" evidence="1">
    <location>
        <begin position="241"/>
        <end position="266"/>
    </location>
</feature>
<dbReference type="RefSeq" id="XP_033457832.1">
    <property type="nucleotide sequence ID" value="XM_033607873.1"/>
</dbReference>
<feature type="compositionally biased region" description="Basic and acidic residues" evidence="1">
    <location>
        <begin position="758"/>
        <end position="770"/>
    </location>
</feature>
<reference evidence="4" key="2">
    <citation type="submission" date="2020-04" db="EMBL/GenBank/DDBJ databases">
        <authorList>
            <consortium name="NCBI Genome Project"/>
        </authorList>
    </citation>
    <scope>NUCLEOTIDE SEQUENCE</scope>
    <source>
        <strain evidence="4">CBS 342.82</strain>
    </source>
</reference>
<feature type="compositionally biased region" description="Basic and acidic residues" evidence="1">
    <location>
        <begin position="445"/>
        <end position="457"/>
    </location>
</feature>
<feature type="compositionally biased region" description="Basic and acidic residues" evidence="1">
    <location>
        <begin position="622"/>
        <end position="651"/>
    </location>
</feature>
<dbReference type="OrthoDB" id="3561737at2759"/>